<evidence type="ECO:0000256" key="7">
    <source>
        <dbReference type="ARBA" id="ARBA00023141"/>
    </source>
</evidence>
<dbReference type="Pfam" id="PF01220">
    <property type="entry name" value="DHquinase_II"/>
    <property type="match status" value="1"/>
</dbReference>
<dbReference type="EMBL" id="SDVB01000170">
    <property type="protein sequence ID" value="RYC17591.1"/>
    <property type="molecule type" value="Genomic_DNA"/>
</dbReference>
<evidence type="ECO:0000256" key="12">
    <source>
        <dbReference type="PIRSR" id="PIRSR001399-3"/>
    </source>
</evidence>
<dbReference type="Gene3D" id="3.40.50.9100">
    <property type="entry name" value="Dehydroquinase, class II"/>
    <property type="match status" value="1"/>
</dbReference>
<protein>
    <recommendedName>
        <fullName evidence="6 9">3-dehydroquinate dehydratase</fullName>
        <shortName evidence="9">3-dehydroquinase</shortName>
        <ecNumber evidence="6 9">4.2.1.10</ecNumber>
    </recommendedName>
    <alternativeName>
        <fullName evidence="9">Type II DHQase</fullName>
    </alternativeName>
</protein>
<dbReference type="Proteomes" id="UP000291088">
    <property type="component" value="Unassembled WGS sequence"/>
</dbReference>
<dbReference type="AlphaFoldDB" id="A0A4Q2TIW6"/>
<evidence type="ECO:0000256" key="6">
    <source>
        <dbReference type="ARBA" id="ARBA00012060"/>
    </source>
</evidence>
<feature type="binding site" evidence="9 11">
    <location>
        <position position="81"/>
    </location>
    <ligand>
        <name>substrate</name>
    </ligand>
</feature>
<gene>
    <name evidence="9 13" type="primary">aroQ</name>
    <name evidence="13" type="ORF">EUU22_06310</name>
</gene>
<dbReference type="OrthoDB" id="9790793at2"/>
<keyword evidence="7 9" id="KW-0057">Aromatic amino acid biosynthesis</keyword>
<keyword evidence="9" id="KW-0028">Amino-acid biosynthesis</keyword>
<name>A0A4Q2TIW6_9HYPH</name>
<dbReference type="GO" id="GO:0008652">
    <property type="term" value="P:amino acid biosynthetic process"/>
    <property type="evidence" value="ECO:0007669"/>
    <property type="project" value="UniProtKB-KW"/>
</dbReference>
<dbReference type="UniPathway" id="UPA00053">
    <property type="reaction ID" value="UER00086"/>
</dbReference>
<accession>A0A4Q2TIW6</accession>
<evidence type="ECO:0000313" key="14">
    <source>
        <dbReference type="Proteomes" id="UP000291088"/>
    </source>
</evidence>
<dbReference type="PROSITE" id="PS01029">
    <property type="entry name" value="DEHYDROQUINASE_II"/>
    <property type="match status" value="1"/>
</dbReference>
<comment type="pathway">
    <text evidence="3 9">Metabolic intermediate biosynthesis; chorismate biosynthesis; chorismate from D-erythrose 4-phosphate and phosphoenolpyruvate: step 3/7.</text>
</comment>
<comment type="function">
    <text evidence="2 9">Catalyzes a trans-dehydration via an enolate intermediate.</text>
</comment>
<dbReference type="InterPro" id="IPR018509">
    <property type="entry name" value="DHquinase_II_CS"/>
</dbReference>
<feature type="binding site" evidence="9 11">
    <location>
        <position position="88"/>
    </location>
    <ligand>
        <name>substrate</name>
    </ligand>
</feature>
<dbReference type="NCBIfam" id="TIGR01088">
    <property type="entry name" value="aroQ"/>
    <property type="match status" value="1"/>
</dbReference>
<sequence>MSKTIFVLNGPNLNMLGKREPGIYGGKTLVDIEADCKEAGDALGFHVDFRQSNHEGKLVDWLHEANDAAVGVAINPGAYGHTSIALHDAIRAISVPVVEVHISNIHAREEFRHKSMIAPAAKGMICGFGPHSYILALHALKNITQ</sequence>
<dbReference type="PANTHER" id="PTHR21272">
    <property type="entry name" value="CATABOLIC 3-DEHYDROQUINASE"/>
    <property type="match status" value="1"/>
</dbReference>
<evidence type="ECO:0000256" key="11">
    <source>
        <dbReference type="PIRSR" id="PIRSR001399-2"/>
    </source>
</evidence>
<dbReference type="NCBIfam" id="NF003806">
    <property type="entry name" value="PRK05395.1-3"/>
    <property type="match status" value="1"/>
</dbReference>
<keyword evidence="8 9" id="KW-0456">Lyase</keyword>
<evidence type="ECO:0000313" key="13">
    <source>
        <dbReference type="EMBL" id="RYC17591.1"/>
    </source>
</evidence>
<dbReference type="PIRSF" id="PIRSF001399">
    <property type="entry name" value="DHquinase_II"/>
    <property type="match status" value="1"/>
</dbReference>
<evidence type="ECO:0000256" key="8">
    <source>
        <dbReference type="ARBA" id="ARBA00023239"/>
    </source>
</evidence>
<feature type="binding site" evidence="9 11">
    <location>
        <position position="112"/>
    </location>
    <ligand>
        <name>substrate</name>
    </ligand>
</feature>
<dbReference type="GO" id="GO:0009423">
    <property type="term" value="P:chorismate biosynthetic process"/>
    <property type="evidence" value="ECO:0007669"/>
    <property type="project" value="UniProtKB-UniRule"/>
</dbReference>
<feature type="binding site" evidence="9 11">
    <location>
        <position position="75"/>
    </location>
    <ligand>
        <name>substrate</name>
    </ligand>
</feature>
<comment type="catalytic activity">
    <reaction evidence="1 9">
        <text>3-dehydroquinate = 3-dehydroshikimate + H2O</text>
        <dbReference type="Rhea" id="RHEA:21096"/>
        <dbReference type="ChEBI" id="CHEBI:15377"/>
        <dbReference type="ChEBI" id="CHEBI:16630"/>
        <dbReference type="ChEBI" id="CHEBI:32364"/>
        <dbReference type="EC" id="4.2.1.10"/>
    </reaction>
</comment>
<feature type="active site" description="Proton donor" evidence="9 10">
    <location>
        <position position="101"/>
    </location>
</feature>
<dbReference type="NCBIfam" id="NF003807">
    <property type="entry name" value="PRK05395.1-4"/>
    <property type="match status" value="1"/>
</dbReference>
<dbReference type="NCBIfam" id="NF003805">
    <property type="entry name" value="PRK05395.1-2"/>
    <property type="match status" value="1"/>
</dbReference>
<evidence type="ECO:0000256" key="2">
    <source>
        <dbReference type="ARBA" id="ARBA00003924"/>
    </source>
</evidence>
<dbReference type="GO" id="GO:0009073">
    <property type="term" value="P:aromatic amino acid family biosynthetic process"/>
    <property type="evidence" value="ECO:0007669"/>
    <property type="project" value="UniProtKB-KW"/>
</dbReference>
<feature type="binding site" evidence="9 11">
    <location>
        <begin position="102"/>
        <end position="103"/>
    </location>
    <ligand>
        <name>substrate</name>
    </ligand>
</feature>
<evidence type="ECO:0000256" key="5">
    <source>
        <dbReference type="ARBA" id="ARBA00011193"/>
    </source>
</evidence>
<dbReference type="InterPro" id="IPR036441">
    <property type="entry name" value="DHquinase_II_sf"/>
</dbReference>
<evidence type="ECO:0000256" key="9">
    <source>
        <dbReference type="HAMAP-Rule" id="MF_00169"/>
    </source>
</evidence>
<comment type="subunit">
    <text evidence="5 9">Homododecamer.</text>
</comment>
<evidence type="ECO:0000256" key="4">
    <source>
        <dbReference type="ARBA" id="ARBA00011037"/>
    </source>
</evidence>
<evidence type="ECO:0000256" key="10">
    <source>
        <dbReference type="PIRSR" id="PIRSR001399-1"/>
    </source>
</evidence>
<dbReference type="GO" id="GO:0003855">
    <property type="term" value="F:3-dehydroquinate dehydratase activity"/>
    <property type="evidence" value="ECO:0007669"/>
    <property type="project" value="UniProtKB-UniRule"/>
</dbReference>
<dbReference type="EC" id="4.2.1.10" evidence="6 9"/>
<dbReference type="HAMAP" id="MF_00169">
    <property type="entry name" value="AroQ"/>
    <property type="match status" value="1"/>
</dbReference>
<dbReference type="InterPro" id="IPR001874">
    <property type="entry name" value="DHquinase_II"/>
</dbReference>
<evidence type="ECO:0000256" key="1">
    <source>
        <dbReference type="ARBA" id="ARBA00001864"/>
    </source>
</evidence>
<dbReference type="SUPFAM" id="SSF52304">
    <property type="entry name" value="Type II 3-dehydroquinate dehydratase"/>
    <property type="match status" value="1"/>
</dbReference>
<evidence type="ECO:0000256" key="3">
    <source>
        <dbReference type="ARBA" id="ARBA00004902"/>
    </source>
</evidence>
<organism evidence="13 14">
    <name type="scientific">Ciceribacter ferrooxidans</name>
    <dbReference type="NCBI Taxonomy" id="2509717"/>
    <lineage>
        <taxon>Bacteria</taxon>
        <taxon>Pseudomonadati</taxon>
        <taxon>Pseudomonadota</taxon>
        <taxon>Alphaproteobacteria</taxon>
        <taxon>Hyphomicrobiales</taxon>
        <taxon>Rhizobiaceae</taxon>
        <taxon>Ciceribacter</taxon>
    </lineage>
</organism>
<dbReference type="PANTHER" id="PTHR21272:SF3">
    <property type="entry name" value="CATABOLIC 3-DEHYDROQUINASE"/>
    <property type="match status" value="1"/>
</dbReference>
<proteinExistence type="inferred from homology"/>
<keyword evidence="14" id="KW-1185">Reference proteome</keyword>
<dbReference type="GO" id="GO:0019631">
    <property type="term" value="P:quinate catabolic process"/>
    <property type="evidence" value="ECO:0007669"/>
    <property type="project" value="TreeGrafter"/>
</dbReference>
<dbReference type="RefSeq" id="WP_129331185.1">
    <property type="nucleotide sequence ID" value="NZ_SDVB01000170.1"/>
</dbReference>
<comment type="caution">
    <text evidence="13">The sequence shown here is derived from an EMBL/GenBank/DDBJ whole genome shotgun (WGS) entry which is preliminary data.</text>
</comment>
<feature type="active site" description="Proton acceptor" evidence="9 10">
    <location>
        <position position="24"/>
    </location>
</feature>
<comment type="similarity">
    <text evidence="4 9">Belongs to the type-II 3-dehydroquinase family.</text>
</comment>
<feature type="site" description="Transition state stabilizer" evidence="9 12">
    <location>
        <position position="19"/>
    </location>
</feature>
<reference evidence="13 14" key="1">
    <citation type="submission" date="2019-01" db="EMBL/GenBank/DDBJ databases">
        <authorList>
            <person name="Deng T."/>
        </authorList>
    </citation>
    <scope>NUCLEOTIDE SEQUENCE [LARGE SCALE GENOMIC DNA]</scope>
    <source>
        <strain evidence="13 14">F8825</strain>
    </source>
</reference>
<dbReference type="CDD" id="cd00466">
    <property type="entry name" value="DHQase_II"/>
    <property type="match status" value="1"/>
</dbReference>